<reference evidence="5" key="1">
    <citation type="submission" date="2013-07" db="EMBL/GenBank/DDBJ databases">
        <authorList>
            <person name="McIlroy S."/>
        </authorList>
    </citation>
    <scope>NUCLEOTIDE SEQUENCE [LARGE SCALE GENOMIC DNA]</scope>
    <source>
        <strain evidence="5">Run_A_D11</strain>
    </source>
</reference>
<proteinExistence type="predicted"/>
<dbReference type="Pfam" id="PF00534">
    <property type="entry name" value="Glycos_transf_1"/>
    <property type="match status" value="1"/>
</dbReference>
<dbReference type="CDD" id="cd03811">
    <property type="entry name" value="GT4_GT28_WabH-like"/>
    <property type="match status" value="1"/>
</dbReference>
<dbReference type="Proteomes" id="UP000035760">
    <property type="component" value="Unassembled WGS sequence"/>
</dbReference>
<gene>
    <name evidence="5" type="ORF">BN873_240005</name>
</gene>
<dbReference type="PANTHER" id="PTHR12526:SF510">
    <property type="entry name" value="D-INOSITOL 3-PHOSPHATE GLYCOSYLTRANSFERASE"/>
    <property type="match status" value="1"/>
</dbReference>
<sequence>MSNDSACNEASSINTIPSAHVIGGRLLGGAELFYARLVNALHQRGHTTLAITHPDSLILNALSPEISRAPIPMRGIWDLWSRWQICKVIQQYRPEIVQTYMGRATRLTHLPDYKHCVHVARLGGYYNLTGYRHAHAWIGNTQGICDYLIRNGLPAQRVFHIGNFILPRQPSPAEVLMHRRQELGVPNHALLIVAVGRLHPVKGFEDLITAFATLPTTLAGQPIYLAIIGDGPLKRQLKHLCGQLGLAERVRWTGWQQDAGLFQELADLIICPSRHEPLGNVILEAWAWRRPVLATRTVGLVEIAAHQEDAWLVPVSDPAALAAAMQLLLTDALLRDYLAANGYRKVHTAYSEQTIVSAYLDLYHHLLGK</sequence>
<dbReference type="Gene3D" id="3.40.50.2000">
    <property type="entry name" value="Glycogen Phosphorylase B"/>
    <property type="match status" value="2"/>
</dbReference>
<dbReference type="InterPro" id="IPR001296">
    <property type="entry name" value="Glyco_trans_1"/>
</dbReference>
<dbReference type="SUPFAM" id="SSF53756">
    <property type="entry name" value="UDP-Glycosyltransferase/glycogen phosphorylase"/>
    <property type="match status" value="1"/>
</dbReference>
<dbReference type="Pfam" id="PF13439">
    <property type="entry name" value="Glyco_transf_4"/>
    <property type="match status" value="1"/>
</dbReference>
<evidence type="ECO:0000259" key="4">
    <source>
        <dbReference type="Pfam" id="PF13439"/>
    </source>
</evidence>
<evidence type="ECO:0000259" key="3">
    <source>
        <dbReference type="Pfam" id="PF00534"/>
    </source>
</evidence>
<keyword evidence="6" id="KW-1185">Reference proteome</keyword>
<evidence type="ECO:0000313" key="5">
    <source>
        <dbReference type="EMBL" id="CDI02057.1"/>
    </source>
</evidence>
<dbReference type="InterPro" id="IPR028098">
    <property type="entry name" value="Glyco_trans_4-like_N"/>
</dbReference>
<evidence type="ECO:0000256" key="2">
    <source>
        <dbReference type="ARBA" id="ARBA00022679"/>
    </source>
</evidence>
<keyword evidence="2 5" id="KW-0808">Transferase</keyword>
<dbReference type="EMBL" id="CBTJ020000030">
    <property type="protein sequence ID" value="CDI02057.1"/>
    <property type="molecule type" value="Genomic_DNA"/>
</dbReference>
<comment type="caution">
    <text evidence="5">The sequence shown here is derived from an EMBL/GenBank/DDBJ whole genome shotgun (WGS) entry which is preliminary data.</text>
</comment>
<keyword evidence="1" id="KW-0328">Glycosyltransferase</keyword>
<organism evidence="5 6">
    <name type="scientific">Candidatus Competibacter denitrificans Run_A_D11</name>
    <dbReference type="NCBI Taxonomy" id="1400863"/>
    <lineage>
        <taxon>Bacteria</taxon>
        <taxon>Pseudomonadati</taxon>
        <taxon>Pseudomonadota</taxon>
        <taxon>Gammaproteobacteria</taxon>
        <taxon>Candidatus Competibacteraceae</taxon>
        <taxon>Candidatus Competibacter</taxon>
    </lineage>
</organism>
<dbReference type="PANTHER" id="PTHR12526">
    <property type="entry name" value="GLYCOSYLTRANSFERASE"/>
    <property type="match status" value="1"/>
</dbReference>
<evidence type="ECO:0000256" key="1">
    <source>
        <dbReference type="ARBA" id="ARBA00022676"/>
    </source>
</evidence>
<dbReference type="RefSeq" id="WP_048671795.1">
    <property type="nucleotide sequence ID" value="NZ_CBTJ020000030.1"/>
</dbReference>
<dbReference type="AlphaFoldDB" id="W6M397"/>
<accession>W6M397</accession>
<protein>
    <submittedName>
        <fullName evidence="5">Glycosyl transferase group 1</fullName>
    </submittedName>
</protein>
<dbReference type="OrthoDB" id="9795746at2"/>
<dbReference type="GO" id="GO:1901135">
    <property type="term" value="P:carbohydrate derivative metabolic process"/>
    <property type="evidence" value="ECO:0007669"/>
    <property type="project" value="UniProtKB-ARBA"/>
</dbReference>
<evidence type="ECO:0000313" key="6">
    <source>
        <dbReference type="Proteomes" id="UP000035760"/>
    </source>
</evidence>
<feature type="domain" description="Glycosyltransferase subfamily 4-like N-terminal" evidence="4">
    <location>
        <begin position="28"/>
        <end position="165"/>
    </location>
</feature>
<reference evidence="5" key="2">
    <citation type="submission" date="2014-03" db="EMBL/GenBank/DDBJ databases">
        <title>Candidatus Competibacter-lineage genomes retrieved from metagenomes reveal functional metabolic diversity.</title>
        <authorList>
            <person name="McIlroy S.J."/>
            <person name="Albertsen M."/>
            <person name="Andresen E.K."/>
            <person name="Saunders A.M."/>
            <person name="Kristiansen R."/>
            <person name="Stokholm-Bjerregaard M."/>
            <person name="Nielsen K.L."/>
            <person name="Nielsen P.H."/>
        </authorList>
    </citation>
    <scope>NUCLEOTIDE SEQUENCE</scope>
    <source>
        <strain evidence="5">Run_A_D11</strain>
    </source>
</reference>
<feature type="domain" description="Glycosyl transferase family 1" evidence="3">
    <location>
        <begin position="180"/>
        <end position="344"/>
    </location>
</feature>
<dbReference type="GO" id="GO:0016757">
    <property type="term" value="F:glycosyltransferase activity"/>
    <property type="evidence" value="ECO:0007669"/>
    <property type="project" value="UniProtKB-KW"/>
</dbReference>
<dbReference type="STRING" id="1400863.BN873_240005"/>
<name>W6M397_9GAMM</name>